<organism evidence="2 3">
    <name type="scientific">Panicum virgatum</name>
    <name type="common">Blackwell switchgrass</name>
    <dbReference type="NCBI Taxonomy" id="38727"/>
    <lineage>
        <taxon>Eukaryota</taxon>
        <taxon>Viridiplantae</taxon>
        <taxon>Streptophyta</taxon>
        <taxon>Embryophyta</taxon>
        <taxon>Tracheophyta</taxon>
        <taxon>Spermatophyta</taxon>
        <taxon>Magnoliopsida</taxon>
        <taxon>Liliopsida</taxon>
        <taxon>Poales</taxon>
        <taxon>Poaceae</taxon>
        <taxon>PACMAD clade</taxon>
        <taxon>Panicoideae</taxon>
        <taxon>Panicodae</taxon>
        <taxon>Paniceae</taxon>
        <taxon>Panicinae</taxon>
        <taxon>Panicum</taxon>
        <taxon>Panicum sect. Hiantes</taxon>
    </lineage>
</organism>
<dbReference type="PANTHER" id="PTHR47165:SF3">
    <property type="entry name" value="RETROTRANSPOSON-LIKE PROTEIN"/>
    <property type="match status" value="1"/>
</dbReference>
<dbReference type="Gene3D" id="2.40.50.140">
    <property type="entry name" value="Nucleic acid-binding proteins"/>
    <property type="match status" value="1"/>
</dbReference>
<dbReference type="Proteomes" id="UP000823388">
    <property type="component" value="Chromosome 2K"/>
</dbReference>
<name>A0A8T0W4C2_PANVG</name>
<evidence type="ECO:0000259" key="1">
    <source>
        <dbReference type="Pfam" id="PF02721"/>
    </source>
</evidence>
<accession>A0A8T0W4C2</accession>
<proteinExistence type="predicted"/>
<dbReference type="AlphaFoldDB" id="A0A8T0W4C2"/>
<gene>
    <name evidence="2" type="ORF">PVAP13_2KG059832</name>
</gene>
<dbReference type="PANTHER" id="PTHR47165">
    <property type="entry name" value="OS03G0429900 PROTEIN"/>
    <property type="match status" value="1"/>
</dbReference>
<sequence>MGDVLIPSLMTGDCNDTICVRASRFWEFYDLNGETKLLHADLVLLDEEGNIIHAQIYPNAFQRFKTLIKEGNVYNLACFRVKKSNDKYKPVTNENI</sequence>
<evidence type="ECO:0000313" key="3">
    <source>
        <dbReference type="Proteomes" id="UP000823388"/>
    </source>
</evidence>
<comment type="caution">
    <text evidence="2">The sequence shown here is derived from an EMBL/GenBank/DDBJ whole genome shotgun (WGS) entry which is preliminary data.</text>
</comment>
<dbReference type="EMBL" id="CM029039">
    <property type="protein sequence ID" value="KAG2640234.1"/>
    <property type="molecule type" value="Genomic_DNA"/>
</dbReference>
<reference evidence="2" key="1">
    <citation type="submission" date="2020-05" db="EMBL/GenBank/DDBJ databases">
        <title>WGS assembly of Panicum virgatum.</title>
        <authorList>
            <person name="Lovell J.T."/>
            <person name="Jenkins J."/>
            <person name="Shu S."/>
            <person name="Juenger T.E."/>
            <person name="Schmutz J."/>
        </authorList>
    </citation>
    <scope>NUCLEOTIDE SEQUENCE</scope>
    <source>
        <strain evidence="2">AP13</strain>
    </source>
</reference>
<dbReference type="CDD" id="cd04480">
    <property type="entry name" value="RPA1_DBD_A_like"/>
    <property type="match status" value="1"/>
</dbReference>
<keyword evidence="3" id="KW-1185">Reference proteome</keyword>
<dbReference type="SUPFAM" id="SSF50249">
    <property type="entry name" value="Nucleic acid-binding proteins"/>
    <property type="match status" value="1"/>
</dbReference>
<evidence type="ECO:0000313" key="2">
    <source>
        <dbReference type="EMBL" id="KAG2640234.1"/>
    </source>
</evidence>
<protein>
    <recommendedName>
        <fullName evidence="1">Replication protein A 70 kDa DNA-binding subunit B/D first OB fold domain-containing protein</fullName>
    </recommendedName>
</protein>
<dbReference type="InterPro" id="IPR012340">
    <property type="entry name" value="NA-bd_OB-fold"/>
</dbReference>
<dbReference type="Pfam" id="PF02721">
    <property type="entry name" value="DUF223"/>
    <property type="match status" value="1"/>
</dbReference>
<dbReference type="InterPro" id="IPR003871">
    <property type="entry name" value="RFA1B/D_OB_1st"/>
</dbReference>
<feature type="domain" description="Replication protein A 70 kDa DNA-binding subunit B/D first OB fold" evidence="1">
    <location>
        <begin position="17"/>
        <end position="93"/>
    </location>
</feature>